<dbReference type="Proteomes" id="UP000789702">
    <property type="component" value="Unassembled WGS sequence"/>
</dbReference>
<proteinExistence type="predicted"/>
<sequence>VVRSAGDKLEASSTTSEAIFRGDVSCSTTLVKNILGVTSLMKYLSDYEDDVENYLPGFVVEQETSPLNMASEVVELAFSLLLALPTTTQIT</sequence>
<organism evidence="1 2">
    <name type="scientific">Dentiscutata heterogama</name>
    <dbReference type="NCBI Taxonomy" id="1316150"/>
    <lineage>
        <taxon>Eukaryota</taxon>
        <taxon>Fungi</taxon>
        <taxon>Fungi incertae sedis</taxon>
        <taxon>Mucoromycota</taxon>
        <taxon>Glomeromycotina</taxon>
        <taxon>Glomeromycetes</taxon>
        <taxon>Diversisporales</taxon>
        <taxon>Gigasporaceae</taxon>
        <taxon>Dentiscutata</taxon>
    </lineage>
</organism>
<dbReference type="EMBL" id="CAJVPU010006195">
    <property type="protein sequence ID" value="CAG8557994.1"/>
    <property type="molecule type" value="Genomic_DNA"/>
</dbReference>
<gene>
    <name evidence="1" type="ORF">DHETER_LOCUS5518</name>
</gene>
<accession>A0ACA9M3L6</accession>
<reference evidence="1" key="1">
    <citation type="submission" date="2021-06" db="EMBL/GenBank/DDBJ databases">
        <authorList>
            <person name="Kallberg Y."/>
            <person name="Tangrot J."/>
            <person name="Rosling A."/>
        </authorList>
    </citation>
    <scope>NUCLEOTIDE SEQUENCE</scope>
    <source>
        <strain evidence="1">IL203A</strain>
    </source>
</reference>
<keyword evidence="2" id="KW-1185">Reference proteome</keyword>
<evidence type="ECO:0000313" key="1">
    <source>
        <dbReference type="EMBL" id="CAG8557994.1"/>
    </source>
</evidence>
<feature type="non-terminal residue" evidence="1">
    <location>
        <position position="1"/>
    </location>
</feature>
<comment type="caution">
    <text evidence="1">The sequence shown here is derived from an EMBL/GenBank/DDBJ whole genome shotgun (WGS) entry which is preliminary data.</text>
</comment>
<protein>
    <submittedName>
        <fullName evidence="1">15955_t:CDS:1</fullName>
    </submittedName>
</protein>
<name>A0ACA9M3L6_9GLOM</name>
<evidence type="ECO:0000313" key="2">
    <source>
        <dbReference type="Proteomes" id="UP000789702"/>
    </source>
</evidence>